<reference evidence="1 2" key="1">
    <citation type="submission" date="2021-08" db="EMBL/GenBank/DDBJ databases">
        <title>Draft Genome Sequence of Phanerochaete sordida strain YK-624.</title>
        <authorList>
            <person name="Mori T."/>
            <person name="Dohra H."/>
            <person name="Suzuki T."/>
            <person name="Kawagishi H."/>
            <person name="Hirai H."/>
        </authorList>
    </citation>
    <scope>NUCLEOTIDE SEQUENCE [LARGE SCALE GENOMIC DNA]</scope>
    <source>
        <strain evidence="1 2">YK-624</strain>
    </source>
</reference>
<accession>A0A9P3G037</accession>
<name>A0A9P3G037_9APHY</name>
<evidence type="ECO:0008006" key="3">
    <source>
        <dbReference type="Google" id="ProtNLM"/>
    </source>
</evidence>
<dbReference type="InterPro" id="IPR032675">
    <property type="entry name" value="LRR_dom_sf"/>
</dbReference>
<dbReference type="OrthoDB" id="3354475at2759"/>
<dbReference type="SUPFAM" id="SSF52047">
    <property type="entry name" value="RNI-like"/>
    <property type="match status" value="1"/>
</dbReference>
<comment type="caution">
    <text evidence="1">The sequence shown here is derived from an EMBL/GenBank/DDBJ whole genome shotgun (WGS) entry which is preliminary data.</text>
</comment>
<proteinExistence type="predicted"/>
<evidence type="ECO:0000313" key="1">
    <source>
        <dbReference type="EMBL" id="GJE85279.1"/>
    </source>
</evidence>
<dbReference type="AlphaFoldDB" id="A0A9P3G037"/>
<dbReference type="EMBL" id="BPQB01000002">
    <property type="protein sequence ID" value="GJE85279.1"/>
    <property type="molecule type" value="Genomic_DNA"/>
</dbReference>
<evidence type="ECO:0000313" key="2">
    <source>
        <dbReference type="Proteomes" id="UP000703269"/>
    </source>
</evidence>
<organism evidence="1 2">
    <name type="scientific">Phanerochaete sordida</name>
    <dbReference type="NCBI Taxonomy" id="48140"/>
    <lineage>
        <taxon>Eukaryota</taxon>
        <taxon>Fungi</taxon>
        <taxon>Dikarya</taxon>
        <taxon>Basidiomycota</taxon>
        <taxon>Agaricomycotina</taxon>
        <taxon>Agaricomycetes</taxon>
        <taxon>Polyporales</taxon>
        <taxon>Phanerochaetaceae</taxon>
        <taxon>Phanerochaete</taxon>
    </lineage>
</organism>
<dbReference type="Gene3D" id="3.80.10.10">
    <property type="entry name" value="Ribonuclease Inhibitor"/>
    <property type="match status" value="1"/>
</dbReference>
<dbReference type="Proteomes" id="UP000703269">
    <property type="component" value="Unassembled WGS sequence"/>
</dbReference>
<protein>
    <recommendedName>
        <fullName evidence="3">F-box domain-containing protein</fullName>
    </recommendedName>
</protein>
<sequence>MDALWRSLTQDIEPLLLLLPANVLERDEIMGINITGTPRDDEWDRFRHHAKRVRFLSIYDEEPFRVNSEALEKLCQIYPGPYPLPNLRAIKCDDGACLYDEWSKLLPPTLVEASMIQFDEYNAMAFLDTFTERPQLKRLYYDERELWSVDQAYVRSHLNWVVTHLQNLTAVRVGPLFTTTIQHLASLPALEMAGIELDTSTDYRILLSQSEIGCVPFPALKTLHLTAPAATCKSLCTFLDVIHRSRLERIDITFGLSDEKLNGPQETTLVSTQPRYINTVTEALAQFSTLRRVSFWASGEHYQSPALVFDTQTIEPLFRLTLLTSLSMAKHPVYLDSALFRRIIAAWPDIQVLKLGHNCPLEVPHLNAEDLLPLSTGCPKLETLGVRIGGDIDVSTLAKRPCAGQSTSKLQVLAVGNSEIKNSAHLAAFVSGAFPAARVSENAWRCIGRETRPELAQVNTLLPLFAKAEKLERSNAFGPLRPHYGEAMQCPHSSWTVRDLIMGEVEV</sequence>
<gene>
    <name evidence="1" type="ORF">PsYK624_013580</name>
</gene>
<keyword evidence="2" id="KW-1185">Reference proteome</keyword>